<gene>
    <name evidence="8" type="primary">xseB</name>
    <name evidence="8" type="ORF">FK178_06235</name>
</gene>
<proteinExistence type="inferred from homology"/>
<organism evidence="8 9">
    <name type="scientific">Antarcticibacterium arcticum</name>
    <dbReference type="NCBI Taxonomy" id="2585771"/>
    <lineage>
        <taxon>Bacteria</taxon>
        <taxon>Pseudomonadati</taxon>
        <taxon>Bacteroidota</taxon>
        <taxon>Flavobacteriia</taxon>
        <taxon>Flavobacteriales</taxon>
        <taxon>Flavobacteriaceae</taxon>
        <taxon>Antarcticibacterium</taxon>
    </lineage>
</organism>
<keyword evidence="9" id="KW-1185">Reference proteome</keyword>
<dbReference type="SUPFAM" id="SSF116842">
    <property type="entry name" value="XseB-like"/>
    <property type="match status" value="1"/>
</dbReference>
<dbReference type="NCBIfam" id="TIGR01280">
    <property type="entry name" value="xseB"/>
    <property type="match status" value="1"/>
</dbReference>
<evidence type="ECO:0000256" key="4">
    <source>
        <dbReference type="ARBA" id="ARBA00022801"/>
    </source>
</evidence>
<evidence type="ECO:0000256" key="6">
    <source>
        <dbReference type="NCBIfam" id="TIGR01280"/>
    </source>
</evidence>
<keyword evidence="3" id="KW-0540">Nuclease</keyword>
<keyword evidence="2" id="KW-0963">Cytoplasm</keyword>
<protein>
    <recommendedName>
        <fullName evidence="6">Exodeoxyribonuclease VII small subunit</fullName>
        <ecNumber evidence="6">3.1.11.6</ecNumber>
    </recommendedName>
</protein>
<comment type="similarity">
    <text evidence="1">Belongs to the XseB family.</text>
</comment>
<sequence length="72" mass="8438">MKQKLTYTNAFAELQEIVSEMENAEIGIDLLESKVKRASELLKICKDKLYCTEKNVEDVLKEIRDYPEKKEL</sequence>
<evidence type="ECO:0000256" key="2">
    <source>
        <dbReference type="ARBA" id="ARBA00022490"/>
    </source>
</evidence>
<keyword evidence="7" id="KW-0175">Coiled coil</keyword>
<dbReference type="InterPro" id="IPR003761">
    <property type="entry name" value="Exonuc_VII_S"/>
</dbReference>
<evidence type="ECO:0000313" key="9">
    <source>
        <dbReference type="Proteomes" id="UP000321954"/>
    </source>
</evidence>
<dbReference type="RefSeq" id="WP_146832276.1">
    <property type="nucleotide sequence ID" value="NZ_CP042476.1"/>
</dbReference>
<dbReference type="EC" id="3.1.11.6" evidence="6"/>
<evidence type="ECO:0000256" key="7">
    <source>
        <dbReference type="SAM" id="Coils"/>
    </source>
</evidence>
<evidence type="ECO:0000256" key="5">
    <source>
        <dbReference type="ARBA" id="ARBA00022839"/>
    </source>
</evidence>
<dbReference type="AlphaFoldDB" id="A0A5B8YNH4"/>
<dbReference type="EMBL" id="CP042476">
    <property type="protein sequence ID" value="QED37339.1"/>
    <property type="molecule type" value="Genomic_DNA"/>
</dbReference>
<dbReference type="KEGG" id="anp:FK178_06235"/>
<dbReference type="InterPro" id="IPR037004">
    <property type="entry name" value="Exonuc_VII_ssu_sf"/>
</dbReference>
<accession>A0A5B8YNH4</accession>
<dbReference type="GO" id="GO:0009318">
    <property type="term" value="C:exodeoxyribonuclease VII complex"/>
    <property type="evidence" value="ECO:0007669"/>
    <property type="project" value="UniProtKB-UniRule"/>
</dbReference>
<dbReference type="Gene3D" id="1.10.287.1040">
    <property type="entry name" value="Exonuclease VII, small subunit"/>
    <property type="match status" value="1"/>
</dbReference>
<name>A0A5B8YNH4_9FLAO</name>
<keyword evidence="4 8" id="KW-0378">Hydrolase</keyword>
<reference evidence="8 9" key="1">
    <citation type="submission" date="2019-08" db="EMBL/GenBank/DDBJ databases">
        <title>Antarcticibacterium arcticum sp. nov., a bacterium isolated from marine sediment of the Canadian Beaufort Sea.</title>
        <authorList>
            <person name="Lee Y.M."/>
            <person name="Baek K."/>
            <person name="Lee D.-H."/>
            <person name="Shin S.C."/>
            <person name="Jin Y.K."/>
            <person name="Park Y."/>
        </authorList>
    </citation>
    <scope>NUCLEOTIDE SEQUENCE [LARGE SCALE GENOMIC DNA]</scope>
    <source>
        <strain evidence="8 9">PAMC 28998</strain>
    </source>
</reference>
<evidence type="ECO:0000313" key="8">
    <source>
        <dbReference type="EMBL" id="QED37339.1"/>
    </source>
</evidence>
<evidence type="ECO:0000256" key="3">
    <source>
        <dbReference type="ARBA" id="ARBA00022722"/>
    </source>
</evidence>
<feature type="coiled-coil region" evidence="7">
    <location>
        <begin position="14"/>
        <end position="48"/>
    </location>
</feature>
<dbReference type="OrthoDB" id="9813898at2"/>
<dbReference type="GO" id="GO:0008855">
    <property type="term" value="F:exodeoxyribonuclease VII activity"/>
    <property type="evidence" value="ECO:0007669"/>
    <property type="project" value="UniProtKB-UniRule"/>
</dbReference>
<evidence type="ECO:0000256" key="1">
    <source>
        <dbReference type="ARBA" id="ARBA00009998"/>
    </source>
</evidence>
<dbReference type="Pfam" id="PF02609">
    <property type="entry name" value="Exonuc_VII_S"/>
    <property type="match status" value="1"/>
</dbReference>
<keyword evidence="5" id="KW-0269">Exonuclease</keyword>
<dbReference type="Proteomes" id="UP000321954">
    <property type="component" value="Chromosome"/>
</dbReference>
<dbReference type="GO" id="GO:0006308">
    <property type="term" value="P:DNA catabolic process"/>
    <property type="evidence" value="ECO:0007669"/>
    <property type="project" value="UniProtKB-UniRule"/>
</dbReference>